<dbReference type="EMBL" id="JAYMYQ010000031">
    <property type="protein sequence ID" value="KAK7298234.1"/>
    <property type="molecule type" value="Genomic_DNA"/>
</dbReference>
<dbReference type="AlphaFoldDB" id="A0AAN9PHV5"/>
<comment type="caution">
    <text evidence="1">The sequence shown here is derived from an EMBL/GenBank/DDBJ whole genome shotgun (WGS) entry which is preliminary data.</text>
</comment>
<evidence type="ECO:0000313" key="1">
    <source>
        <dbReference type="EMBL" id="KAK7298234.1"/>
    </source>
</evidence>
<reference evidence="1 2" key="1">
    <citation type="submission" date="2024-01" db="EMBL/GenBank/DDBJ databases">
        <title>The genomes of 5 underutilized Papilionoideae crops provide insights into root nodulation and disease resistanc.</title>
        <authorList>
            <person name="Jiang F."/>
        </authorList>
    </citation>
    <scope>NUCLEOTIDE SEQUENCE [LARGE SCALE GENOMIC DNA]</scope>
    <source>
        <strain evidence="1">LVBAO_FW01</strain>
        <tissue evidence="1">Leaves</tissue>
    </source>
</reference>
<name>A0AAN9PHV5_CANGL</name>
<accession>A0AAN9PHV5</accession>
<proteinExistence type="predicted"/>
<organism evidence="1 2">
    <name type="scientific">Canavalia gladiata</name>
    <name type="common">Sword bean</name>
    <name type="synonym">Dolichos gladiatus</name>
    <dbReference type="NCBI Taxonomy" id="3824"/>
    <lineage>
        <taxon>Eukaryota</taxon>
        <taxon>Viridiplantae</taxon>
        <taxon>Streptophyta</taxon>
        <taxon>Embryophyta</taxon>
        <taxon>Tracheophyta</taxon>
        <taxon>Spermatophyta</taxon>
        <taxon>Magnoliopsida</taxon>
        <taxon>eudicotyledons</taxon>
        <taxon>Gunneridae</taxon>
        <taxon>Pentapetalae</taxon>
        <taxon>rosids</taxon>
        <taxon>fabids</taxon>
        <taxon>Fabales</taxon>
        <taxon>Fabaceae</taxon>
        <taxon>Papilionoideae</taxon>
        <taxon>50 kb inversion clade</taxon>
        <taxon>NPAAA clade</taxon>
        <taxon>indigoferoid/millettioid clade</taxon>
        <taxon>Phaseoleae</taxon>
        <taxon>Canavalia</taxon>
    </lineage>
</organism>
<protein>
    <submittedName>
        <fullName evidence="1">Uncharacterized protein</fullName>
    </submittedName>
</protein>
<keyword evidence="2" id="KW-1185">Reference proteome</keyword>
<sequence length="172" mass="19746">MLPSIARLGQDFWAGLPERGSISIPQPLKCVLNERTRQRKGLLQSAWKAILYLKRLTETRNARNGGVEKKERIFTYWDRLRETISDYTELYWSHFLSQQEDAAIFTPLAKLERPLRYKPLRVSIAHPFSCLAVPNLCCWLPSCGLVETCPTCWLRSAATELSFEFGLVDGLV</sequence>
<gene>
    <name evidence="1" type="ORF">VNO77_47146</name>
</gene>
<evidence type="ECO:0000313" key="2">
    <source>
        <dbReference type="Proteomes" id="UP001367508"/>
    </source>
</evidence>
<dbReference type="Proteomes" id="UP001367508">
    <property type="component" value="Unassembled WGS sequence"/>
</dbReference>